<proteinExistence type="predicted"/>
<dbReference type="OrthoDB" id="125720at2759"/>
<comment type="caution">
    <text evidence="1">The sequence shown here is derived from an EMBL/GenBank/DDBJ whole genome shotgun (WGS) entry which is preliminary data.</text>
</comment>
<dbReference type="AlphaFoldDB" id="A0A225VM86"/>
<sequence length="168" mass="19563">MYESSTISFVPCCAKDVSAVLWIEYSTPREFPYKSYRYMNLEDTNSVKKSFDLLLHAQRGCMSVNGLMFARKFEDPERIVMVRSYVMILPTAGLHIRCKHWTIVTPWKEGCFVQFFVQLYTESQEGFTALPADVEYVQEVALSTWSMKMHFYSKRLLDMLGDMADTGR</sequence>
<dbReference type="EMBL" id="NBNE01004057">
    <property type="protein sequence ID" value="OWZ06224.1"/>
    <property type="molecule type" value="Genomic_DNA"/>
</dbReference>
<gene>
    <name evidence="1" type="ORF">PHMEG_00021550</name>
</gene>
<evidence type="ECO:0000313" key="1">
    <source>
        <dbReference type="EMBL" id="OWZ06224.1"/>
    </source>
</evidence>
<evidence type="ECO:0000313" key="2">
    <source>
        <dbReference type="Proteomes" id="UP000198211"/>
    </source>
</evidence>
<keyword evidence="2" id="KW-1185">Reference proteome</keyword>
<reference evidence="2" key="1">
    <citation type="submission" date="2017-03" db="EMBL/GenBank/DDBJ databases">
        <title>Phytopthora megakarya and P. palmivora, two closely related causual agents of cacao black pod achieved similar genome size and gene model numbers by different mechanisms.</title>
        <authorList>
            <person name="Ali S."/>
            <person name="Shao J."/>
            <person name="Larry D.J."/>
            <person name="Kronmiller B."/>
            <person name="Shen D."/>
            <person name="Strem M.D."/>
            <person name="Melnick R.L."/>
            <person name="Guiltinan M.J."/>
            <person name="Tyler B.M."/>
            <person name="Meinhardt L.W."/>
            <person name="Bailey B.A."/>
        </authorList>
    </citation>
    <scope>NUCLEOTIDE SEQUENCE [LARGE SCALE GENOMIC DNA]</scope>
    <source>
        <strain evidence="2">zdho120</strain>
    </source>
</reference>
<accession>A0A225VM86</accession>
<organism evidence="1 2">
    <name type="scientific">Phytophthora megakarya</name>
    <dbReference type="NCBI Taxonomy" id="4795"/>
    <lineage>
        <taxon>Eukaryota</taxon>
        <taxon>Sar</taxon>
        <taxon>Stramenopiles</taxon>
        <taxon>Oomycota</taxon>
        <taxon>Peronosporomycetes</taxon>
        <taxon>Peronosporales</taxon>
        <taxon>Peronosporaceae</taxon>
        <taxon>Phytophthora</taxon>
    </lineage>
</organism>
<protein>
    <submittedName>
        <fullName evidence="1">Uncharacterized protein</fullName>
    </submittedName>
</protein>
<dbReference type="Proteomes" id="UP000198211">
    <property type="component" value="Unassembled WGS sequence"/>
</dbReference>
<name>A0A225VM86_9STRA</name>